<evidence type="ECO:0000313" key="2">
    <source>
        <dbReference type="EMBL" id="CRG83708.1"/>
    </source>
</evidence>
<gene>
    <name evidence="2" type="ORF">PISL3812_01063</name>
</gene>
<feature type="compositionally biased region" description="Low complexity" evidence="1">
    <location>
        <begin position="22"/>
        <end position="36"/>
    </location>
</feature>
<feature type="compositionally biased region" description="Acidic residues" evidence="1">
    <location>
        <begin position="1"/>
        <end position="10"/>
    </location>
</feature>
<sequence length="210" mass="22915">MVEIEVEELAENEKQEQKTAASSGSSGSSSGSGNSSRAHTAGRSTPLYEHRHQQRGKEGLLPRPAGARATPPKPAVEAAVPAVIGWRPEGQSRRLVGHLVVVTTTDQWQCSVWYAGGNRRRYRTPPSRPVNTLNTFDNETENTQHRLFITCYELAIVSIQTLSLLSADQRRAADCPGDRQSRALLDVYRLSDYRGVLSVSVVGWGCAAAT</sequence>
<keyword evidence="3" id="KW-1185">Reference proteome</keyword>
<dbReference type="Proteomes" id="UP000054383">
    <property type="component" value="Unassembled WGS sequence"/>
</dbReference>
<feature type="compositionally biased region" description="Basic and acidic residues" evidence="1">
    <location>
        <begin position="48"/>
        <end position="60"/>
    </location>
</feature>
<evidence type="ECO:0000256" key="1">
    <source>
        <dbReference type="SAM" id="MobiDB-lite"/>
    </source>
</evidence>
<proteinExistence type="predicted"/>
<dbReference type="EMBL" id="CVMT01000001">
    <property type="protein sequence ID" value="CRG83708.1"/>
    <property type="molecule type" value="Genomic_DNA"/>
</dbReference>
<organism evidence="2 3">
    <name type="scientific">Talaromyces islandicus</name>
    <name type="common">Penicillium islandicum</name>
    <dbReference type="NCBI Taxonomy" id="28573"/>
    <lineage>
        <taxon>Eukaryota</taxon>
        <taxon>Fungi</taxon>
        <taxon>Dikarya</taxon>
        <taxon>Ascomycota</taxon>
        <taxon>Pezizomycotina</taxon>
        <taxon>Eurotiomycetes</taxon>
        <taxon>Eurotiomycetidae</taxon>
        <taxon>Eurotiales</taxon>
        <taxon>Trichocomaceae</taxon>
        <taxon>Talaromyces</taxon>
        <taxon>Talaromyces sect. Islandici</taxon>
    </lineage>
</organism>
<protein>
    <submittedName>
        <fullName evidence="2">Uncharacterized protein</fullName>
    </submittedName>
</protein>
<evidence type="ECO:0000313" key="3">
    <source>
        <dbReference type="Proteomes" id="UP000054383"/>
    </source>
</evidence>
<accession>A0A0U1LL29</accession>
<feature type="region of interest" description="Disordered" evidence="1">
    <location>
        <begin position="1"/>
        <end position="75"/>
    </location>
</feature>
<dbReference type="AlphaFoldDB" id="A0A0U1LL29"/>
<name>A0A0U1LL29_TALIS</name>
<reference evidence="2 3" key="1">
    <citation type="submission" date="2015-04" db="EMBL/GenBank/DDBJ databases">
        <authorList>
            <person name="Syromyatnikov M.Y."/>
            <person name="Popov V.N."/>
        </authorList>
    </citation>
    <scope>NUCLEOTIDE SEQUENCE [LARGE SCALE GENOMIC DNA]</scope>
    <source>
        <strain evidence="2">WF-38-12</strain>
    </source>
</reference>